<evidence type="ECO:0000313" key="12">
    <source>
        <dbReference type="EMBL" id="MCP1337211.1"/>
    </source>
</evidence>
<dbReference type="Pfam" id="PF00275">
    <property type="entry name" value="EPSP_synthase"/>
    <property type="match status" value="1"/>
</dbReference>
<dbReference type="RefSeq" id="WP_269333140.1">
    <property type="nucleotide sequence ID" value="NZ_JAMZFT010000002.1"/>
</dbReference>
<evidence type="ECO:0000256" key="4">
    <source>
        <dbReference type="ARBA" id="ARBA00022490"/>
    </source>
</evidence>
<comment type="caution">
    <text evidence="12">The sequence shown here is derived from an EMBL/GenBank/DDBJ whole genome shotgun (WGS) entry which is preliminary data.</text>
</comment>
<keyword evidence="6 9" id="KW-0808">Transferase</keyword>
<sequence length="451" mass="45935">MSADPESAPRPLVSAASGPLSGTGRAPGDKSVSHRALIFGALAVGETSITGLLEGEDVLRTAAAMGALGAEVAREGTGAWRVRGVGVGGLAEPAGVLDLGNSGTGARLIMGLVAGHPITATFTGDASLSRRPMGRVLTPLGQMGATWLSREGGRLPLTLHGAARARAIRYVLPVASAQVKSAVLLAGLNAPGRTIVVEPEATRDHTERMLRHFGATVTVTEGPEGREIALDGEPDLTAAPVAVPGDPSSAAFPLVAALTVPGSQVRMEGVGLNPGRTGLFDTLREMGADLVIENARTEAGEPVGDLVARHSALKGVTVPPERAPSMIDEYPILCVAAAHAEGETVMQGIGELRVKESDRIAAMARGLEACGVKVAESPDGMTVTGAPGAVPGGATVATHLDHRIAMSFLVLGLSARTPVGVDDARMIATSFPEFEVLMTGFGAAFREAPPA</sequence>
<dbReference type="FunFam" id="3.65.10.10:FF:000005">
    <property type="entry name" value="3-phosphoshikimate 1-carboxyvinyltransferase"/>
    <property type="match status" value="1"/>
</dbReference>
<comment type="subcellular location">
    <subcellularLocation>
        <location evidence="9">Cytoplasm</location>
    </subcellularLocation>
</comment>
<evidence type="ECO:0000313" key="13">
    <source>
        <dbReference type="Proteomes" id="UP001055804"/>
    </source>
</evidence>
<evidence type="ECO:0000256" key="1">
    <source>
        <dbReference type="ARBA" id="ARBA00002174"/>
    </source>
</evidence>
<feature type="binding site" evidence="9">
    <location>
        <position position="176"/>
    </location>
    <ligand>
        <name>3-phosphoshikimate</name>
        <dbReference type="ChEBI" id="CHEBI:145989"/>
    </ligand>
</feature>
<dbReference type="NCBIfam" id="TIGR01356">
    <property type="entry name" value="aroA"/>
    <property type="match status" value="1"/>
</dbReference>
<dbReference type="InterPro" id="IPR036968">
    <property type="entry name" value="Enolpyruvate_Tfrase_sf"/>
</dbReference>
<dbReference type="InterPro" id="IPR001986">
    <property type="entry name" value="Enolpyruvate_Tfrase_dom"/>
</dbReference>
<evidence type="ECO:0000256" key="6">
    <source>
        <dbReference type="ARBA" id="ARBA00022679"/>
    </source>
</evidence>
<keyword evidence="13" id="KW-1185">Reference proteome</keyword>
<dbReference type="GO" id="GO:0008652">
    <property type="term" value="P:amino acid biosynthetic process"/>
    <property type="evidence" value="ECO:0007669"/>
    <property type="project" value="UniProtKB-KW"/>
</dbReference>
<dbReference type="EMBL" id="JAMZFT010000002">
    <property type="protein sequence ID" value="MCP1337211.1"/>
    <property type="molecule type" value="Genomic_DNA"/>
</dbReference>
<feature type="binding site" evidence="9">
    <location>
        <position position="103"/>
    </location>
    <ligand>
        <name>phosphoenolpyruvate</name>
        <dbReference type="ChEBI" id="CHEBI:58702"/>
    </ligand>
</feature>
<dbReference type="SUPFAM" id="SSF55205">
    <property type="entry name" value="EPT/RTPC-like"/>
    <property type="match status" value="1"/>
</dbReference>
<keyword evidence="4 9" id="KW-0963">Cytoplasm</keyword>
<feature type="binding site" evidence="9">
    <location>
        <position position="30"/>
    </location>
    <ligand>
        <name>3-phosphoshikimate</name>
        <dbReference type="ChEBI" id="CHEBI:145989"/>
    </ligand>
</feature>
<dbReference type="CDD" id="cd01556">
    <property type="entry name" value="EPSP_synthase"/>
    <property type="match status" value="1"/>
</dbReference>
<feature type="binding site" evidence="9">
    <location>
        <position position="131"/>
    </location>
    <ligand>
        <name>phosphoenolpyruvate</name>
        <dbReference type="ChEBI" id="CHEBI:58702"/>
    </ligand>
</feature>
<organism evidence="12 13">
    <name type="scientific">Futiania mangrovi</name>
    <dbReference type="NCBI Taxonomy" id="2959716"/>
    <lineage>
        <taxon>Bacteria</taxon>
        <taxon>Pseudomonadati</taxon>
        <taxon>Pseudomonadota</taxon>
        <taxon>Alphaproteobacteria</taxon>
        <taxon>Futianiales</taxon>
        <taxon>Futianiaceae</taxon>
        <taxon>Futiania</taxon>
    </lineage>
</organism>
<feature type="binding site" evidence="9">
    <location>
        <position position="30"/>
    </location>
    <ligand>
        <name>phosphoenolpyruvate</name>
        <dbReference type="ChEBI" id="CHEBI:58702"/>
    </ligand>
</feature>
<dbReference type="PIRSF" id="PIRSF000505">
    <property type="entry name" value="EPSPS"/>
    <property type="match status" value="1"/>
</dbReference>
<keyword evidence="5 9" id="KW-0028">Amino-acid biosynthesis</keyword>
<feature type="binding site" evidence="9">
    <location>
        <position position="328"/>
    </location>
    <ligand>
        <name>3-phosphoshikimate</name>
        <dbReference type="ChEBI" id="CHEBI:145989"/>
    </ligand>
</feature>
<comment type="catalytic activity">
    <reaction evidence="8">
        <text>3-phosphoshikimate + phosphoenolpyruvate = 5-O-(1-carboxyvinyl)-3-phosphoshikimate + phosphate</text>
        <dbReference type="Rhea" id="RHEA:21256"/>
        <dbReference type="ChEBI" id="CHEBI:43474"/>
        <dbReference type="ChEBI" id="CHEBI:57701"/>
        <dbReference type="ChEBI" id="CHEBI:58702"/>
        <dbReference type="ChEBI" id="CHEBI:145989"/>
        <dbReference type="EC" id="2.5.1.19"/>
    </reaction>
    <physiologicalReaction direction="left-to-right" evidence="8">
        <dbReference type="Rhea" id="RHEA:21257"/>
    </physiologicalReaction>
</comment>
<comment type="function">
    <text evidence="1 9">Catalyzes the transfer of the enolpyruvyl moiety of phosphoenolpyruvate (PEP) to the 5-hydroxyl of shikimate-3-phosphate (S3P) to produce enolpyruvyl shikimate-3-phosphate and inorganic phosphate.</text>
</comment>
<evidence type="ECO:0000259" key="11">
    <source>
        <dbReference type="Pfam" id="PF00275"/>
    </source>
</evidence>
<dbReference type="GO" id="GO:0003866">
    <property type="term" value="F:3-phosphoshikimate 1-carboxyvinyltransferase activity"/>
    <property type="evidence" value="ECO:0007669"/>
    <property type="project" value="UniProtKB-UniRule"/>
</dbReference>
<dbReference type="GO" id="GO:0005737">
    <property type="term" value="C:cytoplasm"/>
    <property type="evidence" value="ECO:0007669"/>
    <property type="project" value="UniProtKB-SubCell"/>
</dbReference>
<dbReference type="EC" id="2.5.1.19" evidence="9"/>
<comment type="subunit">
    <text evidence="9">Monomer.</text>
</comment>
<dbReference type="InterPro" id="IPR006264">
    <property type="entry name" value="EPSP_synthase"/>
</dbReference>
<feature type="binding site" evidence="9">
    <location>
        <position position="178"/>
    </location>
    <ligand>
        <name>phosphoenolpyruvate</name>
        <dbReference type="ChEBI" id="CHEBI:58702"/>
    </ligand>
</feature>
<feature type="domain" description="Enolpyruvate transferase" evidence="11">
    <location>
        <begin position="17"/>
        <end position="435"/>
    </location>
</feature>
<dbReference type="Proteomes" id="UP001055804">
    <property type="component" value="Unassembled WGS sequence"/>
</dbReference>
<evidence type="ECO:0000256" key="10">
    <source>
        <dbReference type="SAM" id="MobiDB-lite"/>
    </source>
</evidence>
<feature type="binding site" evidence="9">
    <location>
        <position position="355"/>
    </location>
    <ligand>
        <name>3-phosphoshikimate</name>
        <dbReference type="ChEBI" id="CHEBI:145989"/>
    </ligand>
</feature>
<evidence type="ECO:0000256" key="9">
    <source>
        <dbReference type="HAMAP-Rule" id="MF_00210"/>
    </source>
</evidence>
<feature type="binding site" evidence="9">
    <location>
        <position position="403"/>
    </location>
    <ligand>
        <name>phosphoenolpyruvate</name>
        <dbReference type="ChEBI" id="CHEBI:58702"/>
    </ligand>
</feature>
<feature type="binding site" evidence="9">
    <location>
        <position position="35"/>
    </location>
    <ligand>
        <name>3-phosphoshikimate</name>
        <dbReference type="ChEBI" id="CHEBI:145989"/>
    </ligand>
</feature>
<dbReference type="GO" id="GO:0009073">
    <property type="term" value="P:aromatic amino acid family biosynthetic process"/>
    <property type="evidence" value="ECO:0007669"/>
    <property type="project" value="UniProtKB-KW"/>
</dbReference>
<dbReference type="InterPro" id="IPR023193">
    <property type="entry name" value="EPSP_synthase_CS"/>
</dbReference>
<feature type="binding site" evidence="9">
    <location>
        <position position="31"/>
    </location>
    <ligand>
        <name>3-phosphoshikimate</name>
        <dbReference type="ChEBI" id="CHEBI:145989"/>
    </ligand>
</feature>
<keyword evidence="7 9" id="KW-0057">Aromatic amino acid biosynthesis</keyword>
<protein>
    <recommendedName>
        <fullName evidence="9">3-phosphoshikimate 1-carboxyvinyltransferase</fullName>
        <ecNumber evidence="9">2.5.1.19</ecNumber>
    </recommendedName>
    <alternativeName>
        <fullName evidence="9">5-enolpyruvylshikimate-3-phosphate synthase</fullName>
        <shortName evidence="9">EPSP synthase</shortName>
        <shortName evidence="9">EPSPS</shortName>
    </alternativeName>
</protein>
<dbReference type="Gene3D" id="3.65.10.10">
    <property type="entry name" value="Enolpyruvate transferase domain"/>
    <property type="match status" value="2"/>
</dbReference>
<feature type="active site" description="Proton acceptor" evidence="9">
    <location>
        <position position="328"/>
    </location>
</feature>
<accession>A0A9J6PHD1</accession>
<gene>
    <name evidence="9 12" type="primary">aroA</name>
    <name evidence="12" type="ORF">NJQ99_12385</name>
</gene>
<dbReference type="GO" id="GO:0009423">
    <property type="term" value="P:chorismate biosynthetic process"/>
    <property type="evidence" value="ECO:0007669"/>
    <property type="project" value="UniProtKB-UniRule"/>
</dbReference>
<proteinExistence type="inferred from homology"/>
<dbReference type="PANTHER" id="PTHR21090">
    <property type="entry name" value="AROM/DEHYDROQUINATE SYNTHASE"/>
    <property type="match status" value="1"/>
</dbReference>
<evidence type="ECO:0000256" key="8">
    <source>
        <dbReference type="ARBA" id="ARBA00044633"/>
    </source>
</evidence>
<dbReference type="PROSITE" id="PS00885">
    <property type="entry name" value="EPSP_SYNTHASE_2"/>
    <property type="match status" value="1"/>
</dbReference>
<reference evidence="12" key="1">
    <citation type="submission" date="2022-06" db="EMBL/GenBank/DDBJ databases">
        <title>Isolation and Genomics of Futiania mangrovii gen. nov., sp. nov., a Rare and Metabolically-versatile member in the Class Alphaproteobacteria.</title>
        <authorList>
            <person name="Liu L."/>
            <person name="Huang W.-C."/>
            <person name="Pan J."/>
            <person name="Li J."/>
            <person name="Huang Y."/>
            <person name="Du H."/>
            <person name="Liu Y."/>
            <person name="Li M."/>
        </authorList>
    </citation>
    <scope>NUCLEOTIDE SEQUENCE</scope>
    <source>
        <strain evidence="12">FT118</strain>
    </source>
</reference>
<evidence type="ECO:0000256" key="3">
    <source>
        <dbReference type="ARBA" id="ARBA00009948"/>
    </source>
</evidence>
<dbReference type="HAMAP" id="MF_00210">
    <property type="entry name" value="EPSP_synth"/>
    <property type="match status" value="1"/>
</dbReference>
<evidence type="ECO:0000256" key="5">
    <source>
        <dbReference type="ARBA" id="ARBA00022605"/>
    </source>
</evidence>
<dbReference type="FunFam" id="3.65.10.10:FF:000006">
    <property type="entry name" value="3-phosphoshikimate 1-carboxyvinyltransferase"/>
    <property type="match status" value="1"/>
</dbReference>
<dbReference type="PANTHER" id="PTHR21090:SF5">
    <property type="entry name" value="PENTAFUNCTIONAL AROM POLYPEPTIDE"/>
    <property type="match status" value="1"/>
</dbReference>
<feature type="binding site" evidence="9">
    <location>
        <position position="178"/>
    </location>
    <ligand>
        <name>3-phosphoshikimate</name>
        <dbReference type="ChEBI" id="CHEBI:145989"/>
    </ligand>
</feature>
<comment type="pathway">
    <text evidence="2 9">Metabolic intermediate biosynthesis; chorismate biosynthesis; chorismate from D-erythrose 4-phosphate and phosphoenolpyruvate: step 6/7.</text>
</comment>
<comment type="similarity">
    <text evidence="3 9">Belongs to the EPSP synthase family.</text>
</comment>
<dbReference type="InterPro" id="IPR013792">
    <property type="entry name" value="RNA3'P_cycl/enolpyr_Trfase_a/b"/>
</dbReference>
<comment type="caution">
    <text evidence="9">Lacks conserved residue(s) required for the propagation of feature annotation.</text>
</comment>
<dbReference type="AlphaFoldDB" id="A0A9J6PHD1"/>
<evidence type="ECO:0000256" key="2">
    <source>
        <dbReference type="ARBA" id="ARBA00004811"/>
    </source>
</evidence>
<evidence type="ECO:0000256" key="7">
    <source>
        <dbReference type="ARBA" id="ARBA00023141"/>
    </source>
</evidence>
<feature type="region of interest" description="Disordered" evidence="10">
    <location>
        <begin position="1"/>
        <end position="30"/>
    </location>
</feature>
<dbReference type="PROSITE" id="PS00104">
    <property type="entry name" value="EPSP_SYNTHASE_1"/>
    <property type="match status" value="1"/>
</dbReference>
<name>A0A9J6PHD1_9PROT</name>
<feature type="binding site" evidence="9">
    <location>
        <position position="359"/>
    </location>
    <ligand>
        <name>phosphoenolpyruvate</name>
        <dbReference type="ChEBI" id="CHEBI:58702"/>
    </ligand>
</feature>